<sequence>MKMASILTLAVCLFLPLTASANDESLKIKVGSTARAVQLVKHQYQGKVLRVQASNAQGNPGYKVKMISKEGRVFYLFVDAQNGNISGK</sequence>
<keyword evidence="4" id="KW-1185">Reference proteome</keyword>
<evidence type="ECO:0000256" key="1">
    <source>
        <dbReference type="SAM" id="SignalP"/>
    </source>
</evidence>
<feature type="signal peptide" evidence="1">
    <location>
        <begin position="1"/>
        <end position="21"/>
    </location>
</feature>
<evidence type="ECO:0000313" key="4">
    <source>
        <dbReference type="Proteomes" id="UP000000639"/>
    </source>
</evidence>
<organism evidence="3 4">
    <name type="scientific">Psychromonas ingrahamii (strain DSM 17664 / CCUG 51855 / 37)</name>
    <dbReference type="NCBI Taxonomy" id="357804"/>
    <lineage>
        <taxon>Bacteria</taxon>
        <taxon>Pseudomonadati</taxon>
        <taxon>Pseudomonadota</taxon>
        <taxon>Gammaproteobacteria</taxon>
        <taxon>Alteromonadales</taxon>
        <taxon>Psychromonadaceae</taxon>
        <taxon>Psychromonas</taxon>
    </lineage>
</organism>
<dbReference type="OrthoDB" id="5772592at2"/>
<dbReference type="RefSeq" id="WP_011768708.1">
    <property type="nucleotide sequence ID" value="NC_008709.1"/>
</dbReference>
<dbReference type="KEGG" id="pin:Ping_0283"/>
<dbReference type="InterPro" id="IPR025711">
    <property type="entry name" value="PepSY"/>
</dbReference>
<accession>A1SRN4</accession>
<dbReference type="Pfam" id="PF03413">
    <property type="entry name" value="PepSY"/>
    <property type="match status" value="1"/>
</dbReference>
<dbReference type="AlphaFoldDB" id="A1SRN4"/>
<keyword evidence="1" id="KW-0732">Signal</keyword>
<dbReference type="eggNOG" id="ENOG502ZH66">
    <property type="taxonomic scope" value="Bacteria"/>
</dbReference>
<dbReference type="STRING" id="357804.Ping_0283"/>
<gene>
    <name evidence="3" type="ordered locus">Ping_0283</name>
</gene>
<evidence type="ECO:0000313" key="3">
    <source>
        <dbReference type="EMBL" id="ABM02149.1"/>
    </source>
</evidence>
<protein>
    <recommendedName>
        <fullName evidence="2">PepSY domain-containing protein</fullName>
    </recommendedName>
</protein>
<reference evidence="3 4" key="1">
    <citation type="submission" date="2007-01" db="EMBL/GenBank/DDBJ databases">
        <title>Complete sequence of Psychromonas ingrahamii 37.</title>
        <authorList>
            <consortium name="US DOE Joint Genome Institute"/>
            <person name="Copeland A."/>
            <person name="Lucas S."/>
            <person name="Lapidus A."/>
            <person name="Barry K."/>
            <person name="Detter J.C."/>
            <person name="Glavina del Rio T."/>
            <person name="Hammon N."/>
            <person name="Israni S."/>
            <person name="Dalin E."/>
            <person name="Tice H."/>
            <person name="Pitluck S."/>
            <person name="Thompson L.S."/>
            <person name="Brettin T."/>
            <person name="Bruce D."/>
            <person name="Han C."/>
            <person name="Tapia R."/>
            <person name="Schmutz J."/>
            <person name="Larimer F."/>
            <person name="Land M."/>
            <person name="Hauser L."/>
            <person name="Kyrpides N."/>
            <person name="Ivanova N."/>
            <person name="Staley J."/>
            <person name="Richardson P."/>
        </authorList>
    </citation>
    <scope>NUCLEOTIDE SEQUENCE [LARGE SCALE GENOMIC DNA]</scope>
    <source>
        <strain evidence="3 4">37</strain>
    </source>
</reference>
<dbReference type="EMBL" id="CP000510">
    <property type="protein sequence ID" value="ABM02149.1"/>
    <property type="molecule type" value="Genomic_DNA"/>
</dbReference>
<dbReference type="Proteomes" id="UP000000639">
    <property type="component" value="Chromosome"/>
</dbReference>
<dbReference type="HOGENOM" id="CLU_2466747_0_0_6"/>
<name>A1SRN4_PSYIN</name>
<evidence type="ECO:0000259" key="2">
    <source>
        <dbReference type="Pfam" id="PF03413"/>
    </source>
</evidence>
<feature type="domain" description="PepSY" evidence="2">
    <location>
        <begin position="34"/>
        <end position="85"/>
    </location>
</feature>
<proteinExistence type="predicted"/>
<feature type="chain" id="PRO_5002636993" description="PepSY domain-containing protein" evidence="1">
    <location>
        <begin position="22"/>
        <end position="88"/>
    </location>
</feature>